<dbReference type="OrthoDB" id="3220023at2759"/>
<reference evidence="2 3" key="1">
    <citation type="journal article" date="2016" name="Mol. Biol. Evol.">
        <title>Comparative Genomics of Early-Diverging Mushroom-Forming Fungi Provides Insights into the Origins of Lignocellulose Decay Capabilities.</title>
        <authorList>
            <person name="Nagy L.G."/>
            <person name="Riley R."/>
            <person name="Tritt A."/>
            <person name="Adam C."/>
            <person name="Daum C."/>
            <person name="Floudas D."/>
            <person name="Sun H."/>
            <person name="Yadav J.S."/>
            <person name="Pangilinan J."/>
            <person name="Larsson K.H."/>
            <person name="Matsuura K."/>
            <person name="Barry K."/>
            <person name="Labutti K."/>
            <person name="Kuo R."/>
            <person name="Ohm R.A."/>
            <person name="Bhattacharya S.S."/>
            <person name="Shirouzu T."/>
            <person name="Yoshinaga Y."/>
            <person name="Martin F.M."/>
            <person name="Grigoriev I.V."/>
            <person name="Hibbett D.S."/>
        </authorList>
    </citation>
    <scope>NUCLEOTIDE SEQUENCE [LARGE SCALE GENOMIC DNA]</scope>
    <source>
        <strain evidence="2 3">HHB12029</strain>
    </source>
</reference>
<name>A0A165HZI4_EXIGL</name>
<organism evidence="2 3">
    <name type="scientific">Exidia glandulosa HHB12029</name>
    <dbReference type="NCBI Taxonomy" id="1314781"/>
    <lineage>
        <taxon>Eukaryota</taxon>
        <taxon>Fungi</taxon>
        <taxon>Dikarya</taxon>
        <taxon>Basidiomycota</taxon>
        <taxon>Agaricomycotina</taxon>
        <taxon>Agaricomycetes</taxon>
        <taxon>Auriculariales</taxon>
        <taxon>Exidiaceae</taxon>
        <taxon>Exidia</taxon>
    </lineage>
</organism>
<evidence type="ECO:0000313" key="2">
    <source>
        <dbReference type="EMBL" id="KZV92680.1"/>
    </source>
</evidence>
<accession>A0A165HZI4</accession>
<dbReference type="InterPro" id="IPR013087">
    <property type="entry name" value="Znf_C2H2_type"/>
</dbReference>
<dbReference type="InParanoid" id="A0A165HZI4"/>
<protein>
    <recommendedName>
        <fullName evidence="1">C2H2-type domain-containing protein</fullName>
    </recommendedName>
</protein>
<gene>
    <name evidence="2" type="ORF">EXIGLDRAFT_836286</name>
</gene>
<dbReference type="AlphaFoldDB" id="A0A165HZI4"/>
<feature type="domain" description="C2H2-type" evidence="1">
    <location>
        <begin position="296"/>
        <end position="317"/>
    </location>
</feature>
<keyword evidence="3" id="KW-1185">Reference proteome</keyword>
<dbReference type="EMBL" id="KV426004">
    <property type="protein sequence ID" value="KZV92680.1"/>
    <property type="molecule type" value="Genomic_DNA"/>
</dbReference>
<proteinExistence type="predicted"/>
<sequence length="349" mass="38649">MNMSRAAQLDERTVSRTEIQQKFLDIIEDVAASRFSRLVRSQLQQEKRAQSQTAELHRFLLESRPGPLPPLGDFQRLPSVLALTHTGQPLIALRKRQSSNAIAHLDSELLAWSERARYEFAKLLPPASDMYKPAARWIHPADRVDALFMCTLCQTTRITKWRITTCRALTCAAACQHVCPGEEKRTLGDFALTKFVWDEKAALAARNAALAAGAAIDSIMADDLTKLGVVFRCCAEKCGLTMSFGRVAGHFLRHSEDTMSRKFDYLETPSPGLPPAAHKSLFDALGRTIPDKGVICRHCTKQCGKLESLESHIYSKHGVARAFLGDEDFTTPLTSTRGIICPACGGIHD</sequence>
<dbReference type="Proteomes" id="UP000077266">
    <property type="component" value="Unassembled WGS sequence"/>
</dbReference>
<evidence type="ECO:0000259" key="1">
    <source>
        <dbReference type="PROSITE" id="PS00028"/>
    </source>
</evidence>
<dbReference type="PROSITE" id="PS00028">
    <property type="entry name" value="ZINC_FINGER_C2H2_1"/>
    <property type="match status" value="1"/>
</dbReference>
<evidence type="ECO:0000313" key="3">
    <source>
        <dbReference type="Proteomes" id="UP000077266"/>
    </source>
</evidence>